<dbReference type="eggNOG" id="COG3756">
    <property type="taxonomic scope" value="Bacteria"/>
</dbReference>
<dbReference type="STRING" id="1094551.MEC_01319"/>
<evidence type="ECO:0000313" key="2">
    <source>
        <dbReference type="EMBL" id="EJF74291.1"/>
    </source>
</evidence>
<dbReference type="PATRIC" id="fig|1094551.3.peg.1446"/>
<accession>J0PP90</accession>
<dbReference type="HOGENOM" id="CLU_975430_0_0_5"/>
<organism evidence="2 3">
    <name type="scientific">Bartonella alsatica IBS 382</name>
    <dbReference type="NCBI Taxonomy" id="1094551"/>
    <lineage>
        <taxon>Bacteria</taxon>
        <taxon>Pseudomonadati</taxon>
        <taxon>Pseudomonadota</taxon>
        <taxon>Alphaproteobacteria</taxon>
        <taxon>Hyphomicrobiales</taxon>
        <taxon>Bartonellaceae</taxon>
        <taxon>Bartonella</taxon>
    </lineage>
</organism>
<feature type="compositionally biased region" description="Polar residues" evidence="1">
    <location>
        <begin position="207"/>
        <end position="227"/>
    </location>
</feature>
<gene>
    <name evidence="2" type="ORF">MEC_01319</name>
</gene>
<evidence type="ECO:0000256" key="1">
    <source>
        <dbReference type="SAM" id="MobiDB-lite"/>
    </source>
</evidence>
<comment type="caution">
    <text evidence="2">The sequence shown here is derived from an EMBL/GenBank/DDBJ whole genome shotgun (WGS) entry which is preliminary data.</text>
</comment>
<dbReference type="Proteomes" id="UP000008761">
    <property type="component" value="Unassembled WGS sequence"/>
</dbReference>
<dbReference type="AlphaFoldDB" id="J0PP90"/>
<name>J0PP90_9HYPH</name>
<protein>
    <submittedName>
        <fullName evidence="2">Uncharacterized protein</fullName>
    </submittedName>
</protein>
<proteinExistence type="predicted"/>
<sequence length="285" mass="31533">MSIILKNFFLIEPKKKKGQKTTSFSSFPTSSVFSPITLSPKGEKENFSATCRKAQNIVATLENRNITTHSPASLVNPMTLQTNINHAYTCTNLSPFPINHIPVTHVPVTHVPVTHVPVTHVPVTHVPVTHIQVQNLTATASTHTGNASYSRANIVPTASLQANTNHTLSATNHTPETNNKAKSLSTHRESFTRTPGNLNNPMRFPANTKNAPSSTDLIPSPTNQTPASCRKAQRRTAIPKGQRLPADWQTEDWQAEDWQADIEAAVLESLSEEQTHWQEKNYHNY</sequence>
<dbReference type="EMBL" id="AIME01000012">
    <property type="protein sequence ID" value="EJF74291.1"/>
    <property type="molecule type" value="Genomic_DNA"/>
</dbReference>
<feature type="region of interest" description="Disordered" evidence="1">
    <location>
        <begin position="168"/>
        <end position="235"/>
    </location>
</feature>
<reference evidence="2 3" key="1">
    <citation type="submission" date="2012-03" db="EMBL/GenBank/DDBJ databases">
        <title>The Genome Sequence of Bartonella alsatica IBS 382.</title>
        <authorList>
            <consortium name="The Broad Institute Genome Sequencing Platform"/>
            <consortium name="The Broad Institute Genome Sequencing Center for Infectious Disease"/>
            <person name="Feldgarden M."/>
            <person name="Kirby J."/>
            <person name="Kosoy M."/>
            <person name="Birtles R."/>
            <person name="Probert W.S."/>
            <person name="Chiaraviglio L."/>
            <person name="Young S.K."/>
            <person name="Zeng Q."/>
            <person name="Gargeya S."/>
            <person name="Fitzgerald M."/>
            <person name="Haas B."/>
            <person name="Abouelleil A."/>
            <person name="Alvarado L."/>
            <person name="Arachchi H.M."/>
            <person name="Berlin A."/>
            <person name="Chapman S.B."/>
            <person name="Gearin G."/>
            <person name="Goldberg J."/>
            <person name="Griggs A."/>
            <person name="Gujja S."/>
            <person name="Hansen M."/>
            <person name="Heiman D."/>
            <person name="Howarth C."/>
            <person name="Larimer J."/>
            <person name="Lui A."/>
            <person name="MacDonald P.J.P."/>
            <person name="McCowen C."/>
            <person name="Montmayeur A."/>
            <person name="Murphy C."/>
            <person name="Neiman D."/>
            <person name="Pearson M."/>
            <person name="Priest M."/>
            <person name="Roberts A."/>
            <person name="Saif S."/>
            <person name="Shea T."/>
            <person name="Sisk P."/>
            <person name="Stolte C."/>
            <person name="Sykes S."/>
            <person name="Wortman J."/>
            <person name="Nusbaum C."/>
            <person name="Birren B."/>
        </authorList>
    </citation>
    <scope>NUCLEOTIDE SEQUENCE [LARGE SCALE GENOMIC DNA]</scope>
    <source>
        <strain evidence="2 3">IBS 382</strain>
    </source>
</reference>
<feature type="compositionally biased region" description="Polar residues" evidence="1">
    <location>
        <begin position="168"/>
        <end position="184"/>
    </location>
</feature>
<evidence type="ECO:0000313" key="3">
    <source>
        <dbReference type="Proteomes" id="UP000008761"/>
    </source>
</evidence>